<name>A0A2M8DMW5_9BACT</name>
<gene>
    <name evidence="3" type="ORF">CO077_01800</name>
</gene>
<dbReference type="AlphaFoldDB" id="A0A2M8DMW5"/>
<dbReference type="SUPFAM" id="SSF56281">
    <property type="entry name" value="Metallo-hydrolase/oxidoreductase"/>
    <property type="match status" value="1"/>
</dbReference>
<accession>A0A2M8DMW5</accession>
<dbReference type="InterPro" id="IPR036866">
    <property type="entry name" value="RibonucZ/Hydroxyglut_hydro"/>
</dbReference>
<evidence type="ECO:0000313" key="3">
    <source>
        <dbReference type="EMBL" id="PJB99427.1"/>
    </source>
</evidence>
<dbReference type="PANTHER" id="PTHR30619:SF1">
    <property type="entry name" value="RECOMBINATION PROTEIN 2"/>
    <property type="match status" value="1"/>
</dbReference>
<keyword evidence="1" id="KW-0812">Transmembrane</keyword>
<keyword evidence="1" id="KW-1133">Transmembrane helix</keyword>
<evidence type="ECO:0000313" key="4">
    <source>
        <dbReference type="Proteomes" id="UP000228875"/>
    </source>
</evidence>
<dbReference type="EMBL" id="PFTB01000043">
    <property type="protein sequence ID" value="PJB99427.1"/>
    <property type="molecule type" value="Genomic_DNA"/>
</dbReference>
<evidence type="ECO:0000259" key="2">
    <source>
        <dbReference type="SMART" id="SM00849"/>
    </source>
</evidence>
<dbReference type="CDD" id="cd07731">
    <property type="entry name" value="ComA-like_MBL-fold"/>
    <property type="match status" value="1"/>
</dbReference>
<dbReference type="PANTHER" id="PTHR30619">
    <property type="entry name" value="DNA INTERNALIZATION/COMPETENCE PROTEIN COMEC/REC2"/>
    <property type="match status" value="1"/>
</dbReference>
<reference evidence="4" key="1">
    <citation type="submission" date="2017-09" db="EMBL/GenBank/DDBJ databases">
        <title>Depth-based differentiation of microbial function through sediment-hosted aquifers and enrichment of novel symbionts in the deep terrestrial subsurface.</title>
        <authorList>
            <person name="Probst A.J."/>
            <person name="Ladd B."/>
            <person name="Jarett J.K."/>
            <person name="Geller-Mcgrath D.E."/>
            <person name="Sieber C.M.K."/>
            <person name="Emerson J.B."/>
            <person name="Anantharaman K."/>
            <person name="Thomas B.C."/>
            <person name="Malmstrom R."/>
            <person name="Stieglmeier M."/>
            <person name="Klingl A."/>
            <person name="Woyke T."/>
            <person name="Ryan C.M."/>
            <person name="Banfield J.F."/>
        </authorList>
    </citation>
    <scope>NUCLEOTIDE SEQUENCE [LARGE SCALE GENOMIC DNA]</scope>
</reference>
<feature type="transmembrane region" description="Helical" evidence="1">
    <location>
        <begin position="34"/>
        <end position="53"/>
    </location>
</feature>
<protein>
    <recommendedName>
        <fullName evidence="2">Metallo-beta-lactamase domain-containing protein</fullName>
    </recommendedName>
</protein>
<dbReference type="Gene3D" id="3.60.15.10">
    <property type="entry name" value="Ribonuclease Z/Hydroxyacylglutathione hydrolase-like"/>
    <property type="match status" value="1"/>
</dbReference>
<sequence length="329" mass="37499">MFQTKTTIEVVLVFLFFFYILIYTKKMNRNARNFVLGVLVVLFFLNILVWIAVFDLARPQFLEVNFFDVGQGDAIFIKTPKRQQILIDGGPDSKILEKLGKEMPFYDRSIDLVILTHPERDHLAGLIEVLKKYKVENVLWTGIIRDTAEFKEWQNLIKKEKAKISIAQSGQKIACEKRSLGLWPREMRMRPCEFSIDILYPFENLEGKILKDSNNTSIIGKLIFGENSFLFTGDIYQSAEKEILDRGLEVNSGVLKVAHHGSKTSSSEEFIVKVSPEIAVISVGKGNSYGHPHQEALEILNKFGIKVLRTDQIGDIKIISDGNTLRITN</sequence>
<dbReference type="InterPro" id="IPR035681">
    <property type="entry name" value="ComA-like_MBL"/>
</dbReference>
<feature type="transmembrane region" description="Helical" evidence="1">
    <location>
        <begin position="6"/>
        <end position="22"/>
    </location>
</feature>
<dbReference type="SMART" id="SM00849">
    <property type="entry name" value="Lactamase_B"/>
    <property type="match status" value="1"/>
</dbReference>
<proteinExistence type="predicted"/>
<dbReference type="Proteomes" id="UP000228875">
    <property type="component" value="Unassembled WGS sequence"/>
</dbReference>
<organism evidence="3 4">
    <name type="scientific">Candidatus Nealsonbacteria bacterium CG_4_9_14_0_8_um_filter_35_12</name>
    <dbReference type="NCBI Taxonomy" id="1974692"/>
    <lineage>
        <taxon>Bacteria</taxon>
        <taxon>Candidatus Nealsoniibacteriota</taxon>
    </lineage>
</organism>
<evidence type="ECO:0000256" key="1">
    <source>
        <dbReference type="SAM" id="Phobius"/>
    </source>
</evidence>
<feature type="domain" description="Metallo-beta-lactamase" evidence="2">
    <location>
        <begin position="71"/>
        <end position="285"/>
    </location>
</feature>
<dbReference type="Pfam" id="PF00753">
    <property type="entry name" value="Lactamase_B"/>
    <property type="match status" value="1"/>
</dbReference>
<dbReference type="InterPro" id="IPR052159">
    <property type="entry name" value="Competence_DNA_uptake"/>
</dbReference>
<dbReference type="InterPro" id="IPR001279">
    <property type="entry name" value="Metallo-B-lactamas"/>
</dbReference>
<comment type="caution">
    <text evidence="3">The sequence shown here is derived from an EMBL/GenBank/DDBJ whole genome shotgun (WGS) entry which is preliminary data.</text>
</comment>
<keyword evidence="1" id="KW-0472">Membrane</keyword>